<comment type="caution">
    <text evidence="2">The sequence shown here is derived from an EMBL/GenBank/DDBJ whole genome shotgun (WGS) entry which is preliminary data.</text>
</comment>
<feature type="compositionally biased region" description="Low complexity" evidence="1">
    <location>
        <begin position="120"/>
        <end position="172"/>
    </location>
</feature>
<evidence type="ECO:0000313" key="2">
    <source>
        <dbReference type="EMBL" id="PPR01626.1"/>
    </source>
</evidence>
<organism evidence="2 3">
    <name type="scientific">Panaeolus cyanescens</name>
    <dbReference type="NCBI Taxonomy" id="181874"/>
    <lineage>
        <taxon>Eukaryota</taxon>
        <taxon>Fungi</taxon>
        <taxon>Dikarya</taxon>
        <taxon>Basidiomycota</taxon>
        <taxon>Agaricomycotina</taxon>
        <taxon>Agaricomycetes</taxon>
        <taxon>Agaricomycetidae</taxon>
        <taxon>Agaricales</taxon>
        <taxon>Agaricineae</taxon>
        <taxon>Galeropsidaceae</taxon>
        <taxon>Panaeolus</taxon>
    </lineage>
</organism>
<dbReference type="EMBL" id="NHTK01001230">
    <property type="protein sequence ID" value="PPR01626.1"/>
    <property type="molecule type" value="Genomic_DNA"/>
</dbReference>
<proteinExistence type="predicted"/>
<name>A0A409YF40_9AGAR</name>
<sequence length="389" mass="41541">MLLDRTGQSRSIYYFAPLWPFEIGIQITIDGQRMDPFNLQDLSRPSIAPPYVDEGLGPSSQLSQIRWSMHFDSDAQRTIVVTPAGDFFAALVDGFLFEVADQGDLPPTQAGNSQPQHGDASNGATLTTTSSSSQSTGTGASTSVTPSSKSPLPIKSSTASSSAQSNGSPNQPATSASSGELTSVIGPTSTSTSTSRTDSQAHDSSVRTEVIIGSKKATKKSIRRRGAGVRPSSISPPQSDLQPTSLESTHTPPLRTPPSHTQSGCVLPDHMETHSAPPDYSQVPIQGLRSGRRATVAQSLSAAPYHMHEISALQRQGRRSLAVTTNDNRTLLTLPPQYTGLSGAPSVGLNEPSMSQAREQYLRSREEFLRAMDYYIQEEQQRGTAPSSV</sequence>
<evidence type="ECO:0000313" key="3">
    <source>
        <dbReference type="Proteomes" id="UP000284842"/>
    </source>
</evidence>
<reference evidence="2 3" key="1">
    <citation type="journal article" date="2018" name="Evol. Lett.">
        <title>Horizontal gene cluster transfer increased hallucinogenic mushroom diversity.</title>
        <authorList>
            <person name="Reynolds H.T."/>
            <person name="Vijayakumar V."/>
            <person name="Gluck-Thaler E."/>
            <person name="Korotkin H.B."/>
            <person name="Matheny P.B."/>
            <person name="Slot J.C."/>
        </authorList>
    </citation>
    <scope>NUCLEOTIDE SEQUENCE [LARGE SCALE GENOMIC DNA]</scope>
    <source>
        <strain evidence="2 3">2629</strain>
    </source>
</reference>
<dbReference type="OrthoDB" id="3234968at2759"/>
<dbReference type="AlphaFoldDB" id="A0A409YF40"/>
<evidence type="ECO:0000256" key="1">
    <source>
        <dbReference type="SAM" id="MobiDB-lite"/>
    </source>
</evidence>
<dbReference type="Proteomes" id="UP000284842">
    <property type="component" value="Unassembled WGS sequence"/>
</dbReference>
<feature type="compositionally biased region" description="Basic residues" evidence="1">
    <location>
        <begin position="216"/>
        <end position="227"/>
    </location>
</feature>
<gene>
    <name evidence="2" type="ORF">CVT24_005841</name>
</gene>
<feature type="compositionally biased region" description="Low complexity" evidence="1">
    <location>
        <begin position="182"/>
        <end position="198"/>
    </location>
</feature>
<dbReference type="InParanoid" id="A0A409YF40"/>
<feature type="region of interest" description="Disordered" evidence="1">
    <location>
        <begin position="103"/>
        <end position="263"/>
    </location>
</feature>
<protein>
    <submittedName>
        <fullName evidence="2">Uncharacterized protein</fullName>
    </submittedName>
</protein>
<accession>A0A409YF40</accession>
<keyword evidence="3" id="KW-1185">Reference proteome</keyword>
<feature type="compositionally biased region" description="Polar residues" evidence="1">
    <location>
        <begin position="232"/>
        <end position="251"/>
    </location>
</feature>